<dbReference type="AlphaFoldDB" id="A0A921GD81"/>
<dbReference type="PANTHER" id="PTHR41309:SF2">
    <property type="entry name" value="MEMBRANE PROTEIN"/>
    <property type="match status" value="1"/>
</dbReference>
<reference evidence="2" key="1">
    <citation type="journal article" date="2021" name="PeerJ">
        <title>Extensive microbial diversity within the chicken gut microbiome revealed by metagenomics and culture.</title>
        <authorList>
            <person name="Gilroy R."/>
            <person name="Ravi A."/>
            <person name="Getino M."/>
            <person name="Pursley I."/>
            <person name="Horton D.L."/>
            <person name="Alikhan N.F."/>
            <person name="Baker D."/>
            <person name="Gharbi K."/>
            <person name="Hall N."/>
            <person name="Watson M."/>
            <person name="Adriaenssens E.M."/>
            <person name="Foster-Nyarko E."/>
            <person name="Jarju S."/>
            <person name="Secka A."/>
            <person name="Antonio M."/>
            <person name="Oren A."/>
            <person name="Chaudhuri R.R."/>
            <person name="La Ragione R."/>
            <person name="Hildebrand F."/>
            <person name="Pallen M.J."/>
        </authorList>
    </citation>
    <scope>NUCLEOTIDE SEQUENCE</scope>
    <source>
        <strain evidence="2">CHK193-16274</strain>
    </source>
</reference>
<dbReference type="InterPro" id="IPR025699">
    <property type="entry name" value="ABC2_memb-like"/>
</dbReference>
<comment type="caution">
    <text evidence="2">The sequence shown here is derived from an EMBL/GenBank/DDBJ whole genome shotgun (WGS) entry which is preliminary data.</text>
</comment>
<dbReference type="PANTHER" id="PTHR41309">
    <property type="entry name" value="MEMBRANE PROTEIN-RELATED"/>
    <property type="match status" value="1"/>
</dbReference>
<feature type="transmembrane region" description="Helical" evidence="1">
    <location>
        <begin position="176"/>
        <end position="197"/>
    </location>
</feature>
<keyword evidence="1" id="KW-0812">Transmembrane</keyword>
<sequence length="206" mass="22671">MKGLLLKDFYTTKANILVALLSCLVMAIGLSFVISPSVVIILVAIPLSMTVSGTIISDKKNKWTQYSVTLPVSKKQIISSKYIAYLFWVIVGLIVGTLICLIVLKITNTTDNYMNIFIGFSIIISLLSGSIIMPCNFILPEEQSIIGTILAYSLTSGILALSIFGLNQIFNVRENMNMTLVICCIISAVIYIISWIVSSQKIKNFN</sequence>
<name>A0A921GD81_9FIRM</name>
<proteinExistence type="predicted"/>
<protein>
    <submittedName>
        <fullName evidence="2">ABC-2 transporter permease</fullName>
    </submittedName>
</protein>
<feature type="transmembrane region" description="Helical" evidence="1">
    <location>
        <begin position="12"/>
        <end position="32"/>
    </location>
</feature>
<dbReference type="EMBL" id="DYWV01000398">
    <property type="protein sequence ID" value="HJF41572.1"/>
    <property type="molecule type" value="Genomic_DNA"/>
</dbReference>
<evidence type="ECO:0000313" key="2">
    <source>
        <dbReference type="EMBL" id="HJF41572.1"/>
    </source>
</evidence>
<dbReference type="Pfam" id="PF13346">
    <property type="entry name" value="ABC2_membrane_5"/>
    <property type="match status" value="1"/>
</dbReference>
<keyword evidence="1" id="KW-1133">Transmembrane helix</keyword>
<evidence type="ECO:0000313" key="3">
    <source>
        <dbReference type="Proteomes" id="UP000749320"/>
    </source>
</evidence>
<feature type="transmembrane region" description="Helical" evidence="1">
    <location>
        <begin position="82"/>
        <end position="104"/>
    </location>
</feature>
<keyword evidence="1" id="KW-0472">Membrane</keyword>
<organism evidence="2 3">
    <name type="scientific">Thomasclavelia spiroformis</name>
    <dbReference type="NCBI Taxonomy" id="29348"/>
    <lineage>
        <taxon>Bacteria</taxon>
        <taxon>Bacillati</taxon>
        <taxon>Bacillota</taxon>
        <taxon>Erysipelotrichia</taxon>
        <taxon>Erysipelotrichales</taxon>
        <taxon>Coprobacillaceae</taxon>
        <taxon>Thomasclavelia</taxon>
    </lineage>
</organism>
<dbReference type="Proteomes" id="UP000749320">
    <property type="component" value="Unassembled WGS sequence"/>
</dbReference>
<gene>
    <name evidence="2" type="ORF">K8V91_11670</name>
</gene>
<evidence type="ECO:0000256" key="1">
    <source>
        <dbReference type="SAM" id="Phobius"/>
    </source>
</evidence>
<reference evidence="2" key="2">
    <citation type="submission" date="2021-09" db="EMBL/GenBank/DDBJ databases">
        <authorList>
            <person name="Gilroy R."/>
        </authorList>
    </citation>
    <scope>NUCLEOTIDE SEQUENCE</scope>
    <source>
        <strain evidence="2">CHK193-16274</strain>
    </source>
</reference>
<feature type="transmembrane region" description="Helical" evidence="1">
    <location>
        <begin position="149"/>
        <end position="170"/>
    </location>
</feature>
<feature type="transmembrane region" description="Helical" evidence="1">
    <location>
        <begin position="116"/>
        <end position="137"/>
    </location>
</feature>
<accession>A0A921GD81</accession>
<feature type="transmembrane region" description="Helical" evidence="1">
    <location>
        <begin position="38"/>
        <end position="56"/>
    </location>
</feature>